<keyword evidence="11" id="KW-1185">Reference proteome</keyword>
<feature type="domain" description="Alpha-2-macroglobulin bait region" evidence="7">
    <location>
        <begin position="387"/>
        <end position="522"/>
    </location>
</feature>
<evidence type="ECO:0000259" key="8">
    <source>
        <dbReference type="SMART" id="SM01360"/>
    </source>
</evidence>
<dbReference type="InterPro" id="IPR047565">
    <property type="entry name" value="Alpha-macroglob_thiol-ester_cl"/>
</dbReference>
<evidence type="ECO:0000313" key="11">
    <source>
        <dbReference type="Proteomes" id="UP001217089"/>
    </source>
</evidence>
<dbReference type="Pfam" id="PF07703">
    <property type="entry name" value="A2M_BRD"/>
    <property type="match status" value="1"/>
</dbReference>
<dbReference type="Gene3D" id="6.20.50.160">
    <property type="match status" value="1"/>
</dbReference>
<comment type="similarity">
    <text evidence="1">Belongs to the protease inhibitor I39 (alpha-2-macroglobulin) family.</text>
</comment>
<dbReference type="InterPro" id="IPR014756">
    <property type="entry name" value="Ig_E-set"/>
</dbReference>
<dbReference type="InterPro" id="IPR001599">
    <property type="entry name" value="Macroglobln_a2"/>
</dbReference>
<dbReference type="PROSITE" id="PS00477">
    <property type="entry name" value="ALPHA_2_MACROGLOBULIN"/>
    <property type="match status" value="1"/>
</dbReference>
<evidence type="ECO:0000256" key="2">
    <source>
        <dbReference type="ARBA" id="ARBA00022690"/>
    </source>
</evidence>
<keyword evidence="4" id="KW-0722">Serine protease inhibitor</keyword>
<dbReference type="SMART" id="SM01361">
    <property type="entry name" value="A2M_recep"/>
    <property type="match status" value="1"/>
</dbReference>
<dbReference type="EMBL" id="JARBDR010000923">
    <property type="protein sequence ID" value="KAJ8297496.1"/>
    <property type="molecule type" value="Genomic_DNA"/>
</dbReference>
<dbReference type="Gene3D" id="2.60.40.2950">
    <property type="match status" value="1"/>
</dbReference>
<evidence type="ECO:0000256" key="4">
    <source>
        <dbReference type="ARBA" id="ARBA00022900"/>
    </source>
</evidence>
<reference evidence="10 11" key="1">
    <citation type="submission" date="2022-12" db="EMBL/GenBank/DDBJ databases">
        <title>Chromosome-level genome of Tegillarca granosa.</title>
        <authorList>
            <person name="Kim J."/>
        </authorList>
    </citation>
    <scope>NUCLEOTIDE SEQUENCE [LARGE SCALE GENOMIC DNA]</scope>
    <source>
        <strain evidence="10">Teg-2019</strain>
        <tissue evidence="10">Adductor muscle</tissue>
    </source>
</reference>
<evidence type="ECO:0000256" key="5">
    <source>
        <dbReference type="ARBA" id="ARBA00022966"/>
    </source>
</evidence>
<proteinExistence type="inferred from homology"/>
<organism evidence="10 11">
    <name type="scientific">Tegillarca granosa</name>
    <name type="common">Malaysian cockle</name>
    <name type="synonym">Anadara granosa</name>
    <dbReference type="NCBI Taxonomy" id="220873"/>
    <lineage>
        <taxon>Eukaryota</taxon>
        <taxon>Metazoa</taxon>
        <taxon>Spiralia</taxon>
        <taxon>Lophotrochozoa</taxon>
        <taxon>Mollusca</taxon>
        <taxon>Bivalvia</taxon>
        <taxon>Autobranchia</taxon>
        <taxon>Pteriomorphia</taxon>
        <taxon>Arcoida</taxon>
        <taxon>Arcoidea</taxon>
        <taxon>Arcidae</taxon>
        <taxon>Tegillarca</taxon>
    </lineage>
</organism>
<evidence type="ECO:0000259" key="9">
    <source>
        <dbReference type="SMART" id="SM01361"/>
    </source>
</evidence>
<dbReference type="SMART" id="SM01419">
    <property type="entry name" value="Thiol-ester_cl"/>
    <property type="match status" value="1"/>
</dbReference>
<dbReference type="InterPro" id="IPR011625">
    <property type="entry name" value="A2M_N_BRD"/>
</dbReference>
<dbReference type="InterPro" id="IPR041555">
    <property type="entry name" value="MG3"/>
</dbReference>
<dbReference type="Gene3D" id="2.60.40.1940">
    <property type="match status" value="1"/>
</dbReference>
<accession>A0ABQ9DZ85</accession>
<keyword evidence="2" id="KW-0646">Protease inhibitor</keyword>
<dbReference type="SUPFAM" id="SSF49410">
    <property type="entry name" value="Alpha-macroglobulin receptor domain"/>
    <property type="match status" value="1"/>
</dbReference>
<dbReference type="Pfam" id="PF01835">
    <property type="entry name" value="MG2"/>
    <property type="match status" value="1"/>
</dbReference>
<protein>
    <submittedName>
        <fullName evidence="10">Uncharacterized protein</fullName>
    </submittedName>
</protein>
<dbReference type="InterPro" id="IPR011626">
    <property type="entry name" value="Alpha-macroglobulin_TED"/>
</dbReference>
<dbReference type="InterPro" id="IPR019742">
    <property type="entry name" value="MacrogloblnA2_CS"/>
</dbReference>
<dbReference type="InterPro" id="IPR002890">
    <property type="entry name" value="MG2"/>
</dbReference>
<dbReference type="Gene3D" id="2.20.130.20">
    <property type="match status" value="1"/>
</dbReference>
<dbReference type="Gene3D" id="2.60.40.690">
    <property type="entry name" value="Alpha-macroglobulin, receptor-binding domain"/>
    <property type="match status" value="1"/>
</dbReference>
<dbReference type="Gene3D" id="2.60.40.1930">
    <property type="match status" value="2"/>
</dbReference>
<dbReference type="Pfam" id="PF17791">
    <property type="entry name" value="MG3"/>
    <property type="match status" value="1"/>
</dbReference>
<dbReference type="PANTHER" id="PTHR11412:SF136">
    <property type="entry name" value="CD109 ANTIGEN"/>
    <property type="match status" value="1"/>
</dbReference>
<keyword evidence="3" id="KW-0732">Signal</keyword>
<dbReference type="SMART" id="SM01359">
    <property type="entry name" value="A2M_N_2"/>
    <property type="match status" value="1"/>
</dbReference>
<dbReference type="Gene3D" id="2.60.120.1540">
    <property type="match status" value="1"/>
</dbReference>
<dbReference type="SUPFAM" id="SSF48239">
    <property type="entry name" value="Terpenoid cyclases/Protein prenyltransferases"/>
    <property type="match status" value="1"/>
</dbReference>
<dbReference type="Gene3D" id="2.60.40.10">
    <property type="entry name" value="Immunoglobulins"/>
    <property type="match status" value="2"/>
</dbReference>
<comment type="caution">
    <text evidence="10">The sequence shown here is derived from an EMBL/GenBank/DDBJ whole genome shotgun (WGS) entry which is preliminary data.</text>
</comment>
<feature type="domain" description="Alpha-2-macroglobulin" evidence="8">
    <location>
        <begin position="640"/>
        <end position="731"/>
    </location>
</feature>
<evidence type="ECO:0000259" key="7">
    <source>
        <dbReference type="SMART" id="SM01359"/>
    </source>
</evidence>
<dbReference type="InterPro" id="IPR036595">
    <property type="entry name" value="A-macroglobulin_rcpt-bd_sf"/>
</dbReference>
<evidence type="ECO:0000256" key="6">
    <source>
        <dbReference type="ARBA" id="ARBA00023157"/>
    </source>
</evidence>
<dbReference type="PANTHER" id="PTHR11412">
    <property type="entry name" value="MACROGLOBULIN / COMPLEMENT"/>
    <property type="match status" value="1"/>
</dbReference>
<keyword evidence="6" id="KW-1015">Disulfide bond</keyword>
<dbReference type="InterPro" id="IPR013783">
    <property type="entry name" value="Ig-like_fold"/>
</dbReference>
<dbReference type="Gene3D" id="1.50.10.20">
    <property type="match status" value="1"/>
</dbReference>
<feature type="domain" description="Alpha-macroglobulin receptor-binding" evidence="9">
    <location>
        <begin position="1175"/>
        <end position="1261"/>
    </location>
</feature>
<dbReference type="SUPFAM" id="SSF81296">
    <property type="entry name" value="E set domains"/>
    <property type="match status" value="1"/>
</dbReference>
<evidence type="ECO:0000256" key="3">
    <source>
        <dbReference type="ARBA" id="ARBA00022729"/>
    </source>
</evidence>
<evidence type="ECO:0000256" key="1">
    <source>
        <dbReference type="ARBA" id="ARBA00010952"/>
    </source>
</evidence>
<dbReference type="Pfam" id="PF00207">
    <property type="entry name" value="A2M"/>
    <property type="match status" value="1"/>
</dbReference>
<dbReference type="InterPro" id="IPR050473">
    <property type="entry name" value="A2M/Complement_sys"/>
</dbReference>
<evidence type="ECO:0000313" key="10">
    <source>
        <dbReference type="EMBL" id="KAJ8297496.1"/>
    </source>
</evidence>
<dbReference type="InterPro" id="IPR009048">
    <property type="entry name" value="A-macroglobulin_rcpt-bd"/>
</dbReference>
<dbReference type="Pfam" id="PF07677">
    <property type="entry name" value="A2M_recep"/>
    <property type="match status" value="1"/>
</dbReference>
<gene>
    <name evidence="10" type="ORF">KUTeg_024027</name>
</gene>
<dbReference type="InterPro" id="IPR008930">
    <property type="entry name" value="Terpenoid_cyclase/PrenylTrfase"/>
</dbReference>
<keyword evidence="5" id="KW-0882">Thioester bond</keyword>
<dbReference type="Pfam" id="PF07678">
    <property type="entry name" value="TED_complement"/>
    <property type="match status" value="1"/>
</dbReference>
<dbReference type="SMART" id="SM01360">
    <property type="entry name" value="A2M"/>
    <property type="match status" value="1"/>
</dbReference>
<name>A0ABQ9DZ85_TEGGR</name>
<dbReference type="Proteomes" id="UP001217089">
    <property type="component" value="Unassembled WGS sequence"/>
</dbReference>
<sequence length="1270" mass="143024">MKMDMPGDLHASDYALEVNGQGGLTFSNYTKLKYNKKSSSILIQTDKAIYKPGQTNMKVVKKPLTVEIYDPKRNKINQWKNKQEVNGVFINEMVMSDFPVLGDWKIVVHQGKEKQEKTFTVAEYVLPKFEVSVDLPPFGLTTRSFFTFKVTARYTFGKPVKGTGRCIIKRKYPMLWMRNRANYKEHLEESFKIDGEYKFSIPMKEMRMLDGNLAWSEFLVECNVTESVTGRRMNGTDEIRFYDTENKIEFAESLPNNFKPGLTYTPIIKITQKDGTPIPNPSSRVKVFGTYYVAKPIKQKTTTPTPEEIGPDGARLSIMPPFPPFGRRLEKEMKIKPIFFDVPVDGIISFDLEIPENATSVNLEAQYEKEQAYKHLEPSKSPSNTYIQVKLMSKSPKTGNTAKFEIKSTMIPGEVIYQILSKGRVEDSGIVKMPKDKMKNFTVPIVSEMAPKARMLVHFIKPDGEIVADGITFSVEGTFKNKVDMKFDQRKAEPGKEVLIEMKADPNSAINILALDKSVLLLKSGNDLSQDEITKELEAYDTSNGGFPSMWMWRWPMPNGGQDAADVFENNGLIVMTDALLYNYERPWHDRVLFSPSIMRNQVAEFALADMSGTKEAAPIGGPRGDLKRVERVRKMFPETWMWYNGTVRFDGKITMSMTVPDTITSWVATAFAVSPETGLGISPSPANLEVFMPFFVSLNLPYSVVRGEMVILQANVFNYLGYTTWTLVILESSPMINNTISFTNGKRLKYQTRVGRWLKVKNGEVKTAYFPITPIETGEIPIKVSALSYSKSDAVERKLLVEPEGSEKFYNIPLLIDLKNGGNFTKTENVTFPVDVIRGSKRVRVSAIGDVMGPTINGLDKLLRMPYGCGEQNMLNFAPNIFVRKYLDVTESLQEDIRQKSTRFMLKGYQREMTYQHGDGSFSAFGESDKSGSMWLTAFVVKSFAQASPFITIDEGAVLKAIDWMVLYQNNNGSFREPGRVLHKAMQGGSASGERSLTAFVMIAMIEANIIPETKIKTSVPVQNAKRFLEKAVQNFTDVYELAIIGYALTLAKSDLADTVIALQALAEFAALIYSPDFNMKIKVENKEAKFAAEFKITPENALILNTTDVPPTVKNLTVFAEGKGVSLVDIAVYFNVESDLMGAAFDIHSNVSDESMNGFQLDVCTKWLRPGSSGMAIVEIGIPSGMSPDVTSLNQTQAPELKRKEINFRKLSLYFDEIGQEEQCVSLYMDREDLVAEQQPSIIRVYDYYEPNKVLVKFLKNLAIFMVR</sequence>